<dbReference type="EMBL" id="CCKQ01004069">
    <property type="protein sequence ID" value="CDW75201.1"/>
    <property type="molecule type" value="Genomic_DNA"/>
</dbReference>
<dbReference type="InParanoid" id="A0A077ZZ20"/>
<proteinExistence type="predicted"/>
<protein>
    <submittedName>
        <fullName evidence="1">Uncharacterized protein</fullName>
    </submittedName>
</protein>
<sequence length="109" mass="12608">MQFHKNQSLTKNLIKCHEKQNPGMIFKIEKVCSEDQSDAINKQQVRSGNLQHINGYVPSSSSGEACNRKLIKFNNNKQENLQQSQLQFEMFSETSKEASFNQNFKSQHE</sequence>
<keyword evidence="2" id="KW-1185">Reference proteome</keyword>
<dbReference type="AlphaFoldDB" id="A0A077ZZ20"/>
<organism evidence="1 2">
    <name type="scientific">Stylonychia lemnae</name>
    <name type="common">Ciliate</name>
    <dbReference type="NCBI Taxonomy" id="5949"/>
    <lineage>
        <taxon>Eukaryota</taxon>
        <taxon>Sar</taxon>
        <taxon>Alveolata</taxon>
        <taxon>Ciliophora</taxon>
        <taxon>Intramacronucleata</taxon>
        <taxon>Spirotrichea</taxon>
        <taxon>Stichotrichia</taxon>
        <taxon>Sporadotrichida</taxon>
        <taxon>Oxytrichidae</taxon>
        <taxon>Stylonychinae</taxon>
        <taxon>Stylonychia</taxon>
    </lineage>
</organism>
<reference evidence="1 2" key="1">
    <citation type="submission" date="2014-06" db="EMBL/GenBank/DDBJ databases">
        <authorList>
            <person name="Swart Estienne"/>
        </authorList>
    </citation>
    <scope>NUCLEOTIDE SEQUENCE [LARGE SCALE GENOMIC DNA]</scope>
    <source>
        <strain evidence="1 2">130c</strain>
    </source>
</reference>
<name>A0A077ZZ20_STYLE</name>
<accession>A0A077ZZ20</accession>
<evidence type="ECO:0000313" key="2">
    <source>
        <dbReference type="Proteomes" id="UP000039865"/>
    </source>
</evidence>
<gene>
    <name evidence="1" type="primary">Contig14949.g15930</name>
    <name evidence="1" type="ORF">STYLEM_4188</name>
</gene>
<dbReference type="Proteomes" id="UP000039865">
    <property type="component" value="Unassembled WGS sequence"/>
</dbReference>
<evidence type="ECO:0000313" key="1">
    <source>
        <dbReference type="EMBL" id="CDW75201.1"/>
    </source>
</evidence>